<dbReference type="Pfam" id="PF06985">
    <property type="entry name" value="HET"/>
    <property type="match status" value="1"/>
</dbReference>
<evidence type="ECO:0000313" key="3">
    <source>
        <dbReference type="Proteomes" id="UP001430848"/>
    </source>
</evidence>
<reference evidence="2 3" key="1">
    <citation type="submission" date="2024-02" db="EMBL/GenBank/DDBJ databases">
        <title>De novo assembly and annotation of 12 fungi associated with fruit tree decline syndrome in Ontario, Canada.</title>
        <authorList>
            <person name="Sulman M."/>
            <person name="Ellouze W."/>
            <person name="Ilyukhin E."/>
        </authorList>
    </citation>
    <scope>NUCLEOTIDE SEQUENCE [LARGE SCALE GENOMIC DNA]</scope>
    <source>
        <strain evidence="2 3">M169</strain>
    </source>
</reference>
<keyword evidence="3" id="KW-1185">Reference proteome</keyword>
<proteinExistence type="predicted"/>
<sequence length="228" mass="25661">MRSVWADSVCIDQDNLDEKAHQVQFMGMIYNNASRVLICLGEDDEGHAQKAMSLVKDVSNMVAKTLTKMTGGPPTVLCFLNLGFAEDGFSKRQPLPKMRFFSGARLNAAGFYLWTLEFGFISVGKHFVAQKTSLQQHTHYFTKVLAPTGCGCGLGSTQTVIRKTSGCQTSWGLQEDLFYPILWIESMHFSQFLIKSAKVRYISRRTTRKHQSLSIPNSLSRTLKRHVI</sequence>
<evidence type="ECO:0000313" key="2">
    <source>
        <dbReference type="EMBL" id="KAK7710529.1"/>
    </source>
</evidence>
<organism evidence="2 3">
    <name type="scientific">Diaporthe eres</name>
    <name type="common">Phomopsis oblonga</name>
    <dbReference type="NCBI Taxonomy" id="83184"/>
    <lineage>
        <taxon>Eukaryota</taxon>
        <taxon>Fungi</taxon>
        <taxon>Dikarya</taxon>
        <taxon>Ascomycota</taxon>
        <taxon>Pezizomycotina</taxon>
        <taxon>Sordariomycetes</taxon>
        <taxon>Sordariomycetidae</taxon>
        <taxon>Diaporthales</taxon>
        <taxon>Diaporthaceae</taxon>
        <taxon>Diaporthe</taxon>
        <taxon>Diaporthe eres species complex</taxon>
    </lineage>
</organism>
<protein>
    <recommendedName>
        <fullName evidence="1">Heterokaryon incompatibility domain-containing protein</fullName>
    </recommendedName>
</protein>
<dbReference type="PANTHER" id="PTHR24148:SF64">
    <property type="entry name" value="HETEROKARYON INCOMPATIBILITY DOMAIN-CONTAINING PROTEIN"/>
    <property type="match status" value="1"/>
</dbReference>
<accession>A0ABR1NPX8</accession>
<name>A0ABR1NPX8_DIAER</name>
<dbReference type="Proteomes" id="UP001430848">
    <property type="component" value="Unassembled WGS sequence"/>
</dbReference>
<feature type="domain" description="Heterokaryon incompatibility" evidence="1">
    <location>
        <begin position="2"/>
        <end position="62"/>
    </location>
</feature>
<evidence type="ECO:0000259" key="1">
    <source>
        <dbReference type="Pfam" id="PF06985"/>
    </source>
</evidence>
<dbReference type="InterPro" id="IPR010730">
    <property type="entry name" value="HET"/>
</dbReference>
<dbReference type="EMBL" id="JAKNSF020000157">
    <property type="protein sequence ID" value="KAK7710529.1"/>
    <property type="molecule type" value="Genomic_DNA"/>
</dbReference>
<dbReference type="PANTHER" id="PTHR24148">
    <property type="entry name" value="ANKYRIN REPEAT DOMAIN-CONTAINING PROTEIN 39 HOMOLOG-RELATED"/>
    <property type="match status" value="1"/>
</dbReference>
<comment type="caution">
    <text evidence="2">The sequence shown here is derived from an EMBL/GenBank/DDBJ whole genome shotgun (WGS) entry which is preliminary data.</text>
</comment>
<gene>
    <name evidence="2" type="ORF">SLS63_012959</name>
</gene>
<dbReference type="InterPro" id="IPR052895">
    <property type="entry name" value="HetReg/Transcr_Mod"/>
</dbReference>